<comment type="caution">
    <text evidence="2">The sequence shown here is derived from an EMBL/GenBank/DDBJ whole genome shotgun (WGS) entry which is preliminary data.</text>
</comment>
<organism evidence="2 3">
    <name type="scientific">Microbacterium deminutum</name>
    <dbReference type="NCBI Taxonomy" id="344164"/>
    <lineage>
        <taxon>Bacteria</taxon>
        <taxon>Bacillati</taxon>
        <taxon>Actinomycetota</taxon>
        <taxon>Actinomycetes</taxon>
        <taxon>Micrococcales</taxon>
        <taxon>Microbacteriaceae</taxon>
        <taxon>Microbacterium</taxon>
    </lineage>
</organism>
<evidence type="ECO:0000313" key="2">
    <source>
        <dbReference type="EMBL" id="GAA1964165.1"/>
    </source>
</evidence>
<accession>A0ABP5CHN4</accession>
<gene>
    <name evidence="2" type="ORF">GCM10009776_28700</name>
</gene>
<dbReference type="Pfam" id="PF25355">
    <property type="entry name" value="DUF7882"/>
    <property type="match status" value="1"/>
</dbReference>
<name>A0ABP5CHN4_9MICO</name>
<dbReference type="RefSeq" id="WP_344095803.1">
    <property type="nucleotide sequence ID" value="NZ_BAAAOG010000006.1"/>
</dbReference>
<dbReference type="EMBL" id="BAAAOG010000006">
    <property type="protein sequence ID" value="GAA1964165.1"/>
    <property type="molecule type" value="Genomic_DNA"/>
</dbReference>
<sequence>MGTLHYGNGMLSASIPDWVLAHLKVVATTKLRRNESFTVSWRHPDHTAGGRSTLWMQPSIPLLFEFDSPEPVTLDPDYLHALANAANSAGGMSIDWPDEASVAARSLAA</sequence>
<evidence type="ECO:0000313" key="3">
    <source>
        <dbReference type="Proteomes" id="UP001499933"/>
    </source>
</evidence>
<keyword evidence="3" id="KW-1185">Reference proteome</keyword>
<dbReference type="InterPro" id="IPR057204">
    <property type="entry name" value="DUF7882"/>
</dbReference>
<proteinExistence type="predicted"/>
<reference evidence="3" key="1">
    <citation type="journal article" date="2019" name="Int. J. Syst. Evol. Microbiol.">
        <title>The Global Catalogue of Microorganisms (GCM) 10K type strain sequencing project: providing services to taxonomists for standard genome sequencing and annotation.</title>
        <authorList>
            <consortium name="The Broad Institute Genomics Platform"/>
            <consortium name="The Broad Institute Genome Sequencing Center for Infectious Disease"/>
            <person name="Wu L."/>
            <person name="Ma J."/>
        </authorList>
    </citation>
    <scope>NUCLEOTIDE SEQUENCE [LARGE SCALE GENOMIC DNA]</scope>
    <source>
        <strain evidence="3">JCM 14901</strain>
    </source>
</reference>
<evidence type="ECO:0000259" key="1">
    <source>
        <dbReference type="Pfam" id="PF25355"/>
    </source>
</evidence>
<dbReference type="Proteomes" id="UP001499933">
    <property type="component" value="Unassembled WGS sequence"/>
</dbReference>
<feature type="domain" description="DUF7882" evidence="1">
    <location>
        <begin position="1"/>
        <end position="94"/>
    </location>
</feature>
<protein>
    <recommendedName>
        <fullName evidence="1">DUF7882 domain-containing protein</fullName>
    </recommendedName>
</protein>